<dbReference type="RefSeq" id="WP_046477690.1">
    <property type="nucleotide sequence ID" value="NZ_LN829118.1"/>
</dbReference>
<keyword evidence="1" id="KW-0732">Signal</keyword>
<dbReference type="Gene3D" id="2.60.40.1890">
    <property type="entry name" value="PCu(A)C copper chaperone"/>
    <property type="match status" value="1"/>
</dbReference>
<protein>
    <recommendedName>
        <fullName evidence="4">Copper chaperone PCu(A)C</fullName>
    </recommendedName>
</protein>
<dbReference type="KEGG" id="fil:BN1229_v1_1586"/>
<evidence type="ECO:0000313" key="3">
    <source>
        <dbReference type="Proteomes" id="UP000033187"/>
    </source>
</evidence>
<sequence length="159" mass="16979">MKKLRLLAIATLAASALAGIAVAHDYEAGALKIDHPWARPSIGETKNSAAYFKIENTGKAADRLVSAKADIAERTELHESVDEGGVAKMLPLKDGIPVPADGEAELKPLGMHVMLMGLKSKLEEGQSFPMTLTFEKQGDVQVEVKIEAGASGHNHSHHH</sequence>
<dbReference type="AlphaFoldDB" id="A0A0D6JET7"/>
<dbReference type="SUPFAM" id="SSF110087">
    <property type="entry name" value="DR1885-like metal-binding protein"/>
    <property type="match status" value="1"/>
</dbReference>
<dbReference type="Proteomes" id="UP000033187">
    <property type="component" value="Chromosome 1"/>
</dbReference>
<evidence type="ECO:0000256" key="1">
    <source>
        <dbReference type="SAM" id="SignalP"/>
    </source>
</evidence>
<evidence type="ECO:0000313" key="2">
    <source>
        <dbReference type="EMBL" id="CPR18168.1"/>
    </source>
</evidence>
<dbReference type="Pfam" id="PF04314">
    <property type="entry name" value="PCuAC"/>
    <property type="match status" value="1"/>
</dbReference>
<dbReference type="InterPro" id="IPR058248">
    <property type="entry name" value="Lxx211020-like"/>
</dbReference>
<dbReference type="InterPro" id="IPR036182">
    <property type="entry name" value="PCuAC_sf"/>
</dbReference>
<dbReference type="PANTHER" id="PTHR36302:SF1">
    <property type="entry name" value="COPPER CHAPERONE PCU(A)C"/>
    <property type="match status" value="1"/>
</dbReference>
<name>A0A0D6JET7_9HYPH</name>
<feature type="signal peptide" evidence="1">
    <location>
        <begin position="1"/>
        <end position="23"/>
    </location>
</feature>
<accession>A0A0D6JET7</accession>
<dbReference type="KEGG" id="fiy:BN1229_v1_1588"/>
<keyword evidence="3" id="KW-1185">Reference proteome</keyword>
<evidence type="ECO:0008006" key="4">
    <source>
        <dbReference type="Google" id="ProtNLM"/>
    </source>
</evidence>
<dbReference type="EMBL" id="LN829119">
    <property type="protein sequence ID" value="CPR18168.1"/>
    <property type="molecule type" value="Genomic_DNA"/>
</dbReference>
<organism evidence="2 3">
    <name type="scientific">Candidatus Filomicrobium marinum</name>
    <dbReference type="NCBI Taxonomy" id="1608628"/>
    <lineage>
        <taxon>Bacteria</taxon>
        <taxon>Pseudomonadati</taxon>
        <taxon>Pseudomonadota</taxon>
        <taxon>Alphaproteobacteria</taxon>
        <taxon>Hyphomicrobiales</taxon>
        <taxon>Hyphomicrobiaceae</taxon>
        <taxon>Filomicrobium</taxon>
    </lineage>
</organism>
<dbReference type="OrthoDB" id="9796962at2"/>
<proteinExistence type="predicted"/>
<feature type="chain" id="PRO_5002306156" description="Copper chaperone PCu(A)C" evidence="1">
    <location>
        <begin position="24"/>
        <end position="159"/>
    </location>
</feature>
<dbReference type="PANTHER" id="PTHR36302">
    <property type="entry name" value="BLR7088 PROTEIN"/>
    <property type="match status" value="1"/>
</dbReference>
<reference evidence="3" key="1">
    <citation type="submission" date="2015-02" db="EMBL/GenBank/DDBJ databases">
        <authorList>
            <person name="Chooi Y.-H."/>
        </authorList>
    </citation>
    <scope>NUCLEOTIDE SEQUENCE [LARGE SCALE GENOMIC DNA]</scope>
    <source>
        <strain evidence="3">strain Y</strain>
    </source>
</reference>
<dbReference type="InterPro" id="IPR007410">
    <property type="entry name" value="LpqE-like"/>
</dbReference>
<gene>
    <name evidence="2" type="ORF">YBN1229_v1_1588</name>
</gene>